<accession>A0A7U7GAG5</accession>
<protein>
    <recommendedName>
        <fullName evidence="1">Peptidase S24/S26A/S26B/S26C domain-containing protein</fullName>
    </recommendedName>
</protein>
<dbReference type="InterPro" id="IPR036286">
    <property type="entry name" value="LexA/Signal_pep-like_sf"/>
</dbReference>
<name>A0A7U7GAG5_9GAMM</name>
<sequence>MVIPFLYRFLYLPFMHGDVLADAGIRDGDLLVMDRALPATDGSMVRAMVEGEFLLARVGCNSSGQRVLCATASDDDNHQLNEVVAIGVARWAIHRLWPMRHGFD</sequence>
<dbReference type="Gene3D" id="2.10.109.10">
    <property type="entry name" value="Umud Fragment, subunit A"/>
    <property type="match status" value="1"/>
</dbReference>
<proteinExistence type="predicted"/>
<evidence type="ECO:0000313" key="2">
    <source>
        <dbReference type="EMBL" id="CDH44666.1"/>
    </source>
</evidence>
<gene>
    <name evidence="2" type="ORF">BN874_1800004</name>
</gene>
<reference evidence="2 3" key="1">
    <citation type="journal article" date="2014" name="ISME J.">
        <title>Candidatus Competibacter-lineage genomes retrieved from metagenomes reveal functional metabolic diversity.</title>
        <authorList>
            <person name="McIlroy S.J."/>
            <person name="Albertsen M."/>
            <person name="Andresen E.K."/>
            <person name="Saunders A.M."/>
            <person name="Kristiansen R."/>
            <person name="Stokholm-Bjerregaard M."/>
            <person name="Nielsen K.L."/>
            <person name="Nielsen P.H."/>
        </authorList>
    </citation>
    <scope>NUCLEOTIDE SEQUENCE [LARGE SCALE GENOMIC DNA]</scope>
    <source>
        <strain evidence="2 3">Run_B_J11</strain>
    </source>
</reference>
<comment type="caution">
    <text evidence="2">The sequence shown here is derived from an EMBL/GenBank/DDBJ whole genome shotgun (WGS) entry which is preliminary data.</text>
</comment>
<dbReference type="Pfam" id="PF00717">
    <property type="entry name" value="Peptidase_S24"/>
    <property type="match status" value="1"/>
</dbReference>
<dbReference type="InterPro" id="IPR015927">
    <property type="entry name" value="Peptidase_S24_S26A/B/C"/>
</dbReference>
<evidence type="ECO:0000259" key="1">
    <source>
        <dbReference type="Pfam" id="PF00717"/>
    </source>
</evidence>
<feature type="domain" description="Peptidase S24/S26A/S26B/S26C" evidence="1">
    <location>
        <begin position="15"/>
        <end position="74"/>
    </location>
</feature>
<dbReference type="OrthoDB" id="9787787at2"/>
<dbReference type="RefSeq" id="WP_051497555.1">
    <property type="nucleotide sequence ID" value="NZ_CBTK010000091.1"/>
</dbReference>
<organism evidence="2 3">
    <name type="scientific">Candidatus Contendobacter odensis Run_B_J11</name>
    <dbReference type="NCBI Taxonomy" id="1400861"/>
    <lineage>
        <taxon>Bacteria</taxon>
        <taxon>Pseudomonadati</taxon>
        <taxon>Pseudomonadota</taxon>
        <taxon>Gammaproteobacteria</taxon>
        <taxon>Candidatus Competibacteraceae</taxon>
        <taxon>Candidatus Contendibacter</taxon>
    </lineage>
</organism>
<dbReference type="SUPFAM" id="SSF51306">
    <property type="entry name" value="LexA/Signal peptidase"/>
    <property type="match status" value="1"/>
</dbReference>
<evidence type="ECO:0000313" key="3">
    <source>
        <dbReference type="Proteomes" id="UP000019184"/>
    </source>
</evidence>
<dbReference type="EMBL" id="CBTK010000091">
    <property type="protein sequence ID" value="CDH44666.1"/>
    <property type="molecule type" value="Genomic_DNA"/>
</dbReference>
<dbReference type="AlphaFoldDB" id="A0A7U7GAG5"/>
<keyword evidence="3" id="KW-1185">Reference proteome</keyword>
<dbReference type="Proteomes" id="UP000019184">
    <property type="component" value="Unassembled WGS sequence"/>
</dbReference>